<dbReference type="SUPFAM" id="SSF52540">
    <property type="entry name" value="P-loop containing nucleoside triphosphate hydrolases"/>
    <property type="match status" value="1"/>
</dbReference>
<keyword evidence="5" id="KW-0347">Helicase</keyword>
<evidence type="ECO:0000313" key="5">
    <source>
        <dbReference type="EMBL" id="CAL4779600.1"/>
    </source>
</evidence>
<dbReference type="Pfam" id="PF00270">
    <property type="entry name" value="DEAD"/>
    <property type="match status" value="1"/>
</dbReference>
<dbReference type="PROSITE" id="PS51192">
    <property type="entry name" value="HELICASE_ATP_BIND_1"/>
    <property type="match status" value="1"/>
</dbReference>
<protein>
    <submittedName>
        <fullName evidence="5">DEAD/DEAH box helicase domain-containing protein</fullName>
    </submittedName>
</protein>
<feature type="region of interest" description="Disordered" evidence="1">
    <location>
        <begin position="64"/>
        <end position="91"/>
    </location>
</feature>
<name>A0A9P1CKE4_9DINO</name>
<dbReference type="AlphaFoldDB" id="A0A9P1CKE4"/>
<proteinExistence type="predicted"/>
<feature type="compositionally biased region" description="Low complexity" evidence="1">
    <location>
        <begin position="1010"/>
        <end position="1020"/>
    </location>
</feature>
<dbReference type="EMBL" id="CAMXCT030001692">
    <property type="protein sequence ID" value="CAL4779600.1"/>
    <property type="molecule type" value="Genomic_DNA"/>
</dbReference>
<sequence>MGSGASADRRYPVGNANREELFNIVQDCTMFAAALDLMDLPKEDISECRRQLLLEALEINNSQEENGIGQAHGSARGTSSSSKKEKSDENMAREFDELRALHLTLRERSAVLDNTADISYHGSIKTGARRCYASFPGKYTTGWDALIQQLAGDSVGCVFLCTPKDGLGKHEEDPEGSGECYCARIYGQREKWKSNDKRAPHGCYWYHIWLQKVTEAVAQGQKLQVVFFPNEKGLGKVRTMEELARADLWDDIGCGASQKAEIATLDLMKEREPGSGWEYDEVDVAHFLQEQFHIGTLVDAWYEDARAWRRGTLLDKPKWITKDPAETKWRVKAKDGESFESQHVRHVSDSVQKLLQSIGRSVQAVSIEEEDGLDDLVLGKTSEAKEKLFEALGHDALRKMMKDALPPGIDVGATSEQLRSRSGMPSVAIRIKMKTVEALQHLRDQVLSGDLEVKINKKLEEKLCSERVQIDKTLFCKLMERSLLSFSKLTPHQSEKCEQLRQFSFVNLLAPAGAGKTFVAVQYILDIVRNESTGRVLYVAPSKSLGYFFLQWLATVYTLEDPPEDRYRKIEELFGRVVLLHDPYNYGRVPQILGSSIGFSDDGLAKDQQFLIAVYDEAHQIFRPGLSREFSRPPAQRTLLLSDDSQSFLDHTFTEQQDMEKLERVTLDEVIRCSQRVVSGAAPFLCSAQSRKNIRCCGPSGPPLKSFLFEASDADRFKGYARHTANAILYITRTYPGLSLHRRLALLVPNEEFLVEFKKHLKEELNNNLGHRKLLLKKSEDAMCFLHAYLLPQVQAEAEAEVLILDTIRNVAGLEYLFAVSIGLDAKIETTDADRVIRAQLYQSITRAQLLAMVVNELVPGGWLEFLHLLRLKEEEFNESKALAETHAEAAEKIMMKVTGSRRRDAASSSMESDLNLIRPGDSSEGSSKVKTADSTGNPRWKPTISSAKTVEDPAPEDLQVRDSLIWDTADNAIIAKIRELRFNPFPSVVPSTAASKAAESPEIATVDPSAASSSAGLAAPTSHPQGHLLLSGRFKSDHIFTADQIMGYMRLVGDRLAVRGVPTFMVEATPGQSFAELTRMALGRAKGMVAFCTAEYGAYTRTGYDTFRELEYAHDKELLLIPIRLCEAWPPAPTDNERGAWQNKLVFTKGLVYIDDQQMKNAEGVADQIADSVAELGLF</sequence>
<dbReference type="InterPro" id="IPR027417">
    <property type="entry name" value="P-loop_NTPase"/>
</dbReference>
<keyword evidence="6" id="KW-1185">Reference proteome</keyword>
<gene>
    <name evidence="3" type="ORF">C1SCF055_LOCUS19127</name>
</gene>
<evidence type="ECO:0000313" key="3">
    <source>
        <dbReference type="EMBL" id="CAI3992288.1"/>
    </source>
</evidence>
<dbReference type="InterPro" id="IPR011545">
    <property type="entry name" value="DEAD/DEAH_box_helicase_dom"/>
</dbReference>
<evidence type="ECO:0000259" key="2">
    <source>
        <dbReference type="PROSITE" id="PS51192"/>
    </source>
</evidence>
<feature type="domain" description="Helicase ATP-binding" evidence="2">
    <location>
        <begin position="497"/>
        <end position="642"/>
    </location>
</feature>
<reference evidence="3" key="1">
    <citation type="submission" date="2022-10" db="EMBL/GenBank/DDBJ databases">
        <authorList>
            <person name="Chen Y."/>
            <person name="Dougan E. K."/>
            <person name="Chan C."/>
            <person name="Rhodes N."/>
            <person name="Thang M."/>
        </authorList>
    </citation>
    <scope>NUCLEOTIDE SEQUENCE</scope>
</reference>
<dbReference type="Proteomes" id="UP001152797">
    <property type="component" value="Unassembled WGS sequence"/>
</dbReference>
<organism evidence="3">
    <name type="scientific">Cladocopium goreaui</name>
    <dbReference type="NCBI Taxonomy" id="2562237"/>
    <lineage>
        <taxon>Eukaryota</taxon>
        <taxon>Sar</taxon>
        <taxon>Alveolata</taxon>
        <taxon>Dinophyceae</taxon>
        <taxon>Suessiales</taxon>
        <taxon>Symbiodiniaceae</taxon>
        <taxon>Cladocopium</taxon>
    </lineage>
</organism>
<dbReference type="GO" id="GO:0003676">
    <property type="term" value="F:nucleic acid binding"/>
    <property type="evidence" value="ECO:0007669"/>
    <property type="project" value="InterPro"/>
</dbReference>
<keyword evidence="5" id="KW-0378">Hydrolase</keyword>
<reference evidence="4" key="2">
    <citation type="submission" date="2024-04" db="EMBL/GenBank/DDBJ databases">
        <authorList>
            <person name="Chen Y."/>
            <person name="Shah S."/>
            <person name="Dougan E. K."/>
            <person name="Thang M."/>
            <person name="Chan C."/>
        </authorList>
    </citation>
    <scope>NUCLEOTIDE SEQUENCE [LARGE SCALE GENOMIC DNA]</scope>
</reference>
<dbReference type="InterPro" id="IPR014001">
    <property type="entry name" value="Helicase_ATP-bd"/>
</dbReference>
<feature type="compositionally biased region" description="Basic and acidic residues" evidence="1">
    <location>
        <begin position="82"/>
        <end position="91"/>
    </location>
</feature>
<comment type="caution">
    <text evidence="3">The sequence shown here is derived from an EMBL/GenBank/DDBJ whole genome shotgun (WGS) entry which is preliminary data.</text>
</comment>
<feature type="compositionally biased region" description="Polar residues" evidence="1">
    <location>
        <begin position="924"/>
        <end position="949"/>
    </location>
</feature>
<feature type="region of interest" description="Disordered" evidence="1">
    <location>
        <begin position="901"/>
        <end position="953"/>
    </location>
</feature>
<dbReference type="EMBL" id="CAMXCT020001692">
    <property type="protein sequence ID" value="CAL1145663.1"/>
    <property type="molecule type" value="Genomic_DNA"/>
</dbReference>
<dbReference type="GO" id="GO:0005524">
    <property type="term" value="F:ATP binding"/>
    <property type="evidence" value="ECO:0007669"/>
    <property type="project" value="InterPro"/>
</dbReference>
<evidence type="ECO:0000256" key="1">
    <source>
        <dbReference type="SAM" id="MobiDB-lite"/>
    </source>
</evidence>
<dbReference type="EMBL" id="CAMXCT010001692">
    <property type="protein sequence ID" value="CAI3992288.1"/>
    <property type="molecule type" value="Genomic_DNA"/>
</dbReference>
<feature type="region of interest" description="Disordered" evidence="1">
    <location>
        <begin position="997"/>
        <end position="1020"/>
    </location>
</feature>
<dbReference type="GO" id="GO:0004386">
    <property type="term" value="F:helicase activity"/>
    <property type="evidence" value="ECO:0007669"/>
    <property type="project" value="UniProtKB-KW"/>
</dbReference>
<evidence type="ECO:0000313" key="4">
    <source>
        <dbReference type="EMBL" id="CAL1145663.1"/>
    </source>
</evidence>
<keyword evidence="5" id="KW-0067">ATP-binding</keyword>
<keyword evidence="5" id="KW-0547">Nucleotide-binding</keyword>
<evidence type="ECO:0000313" key="6">
    <source>
        <dbReference type="Proteomes" id="UP001152797"/>
    </source>
</evidence>
<dbReference type="Gene3D" id="3.40.50.300">
    <property type="entry name" value="P-loop containing nucleotide triphosphate hydrolases"/>
    <property type="match status" value="1"/>
</dbReference>
<accession>A0A9P1CKE4</accession>